<reference evidence="3" key="1">
    <citation type="journal article" date="2019" name="Int. J. Syst. Evol. Microbiol.">
        <title>The Global Catalogue of Microorganisms (GCM) 10K type strain sequencing project: providing services to taxonomists for standard genome sequencing and annotation.</title>
        <authorList>
            <consortium name="The Broad Institute Genomics Platform"/>
            <consortium name="The Broad Institute Genome Sequencing Center for Infectious Disease"/>
            <person name="Wu L."/>
            <person name="Ma J."/>
        </authorList>
    </citation>
    <scope>NUCLEOTIDE SEQUENCE [LARGE SCALE GENOMIC DNA]</scope>
    <source>
        <strain evidence="3">CGMCC 1.19062</strain>
    </source>
</reference>
<keyword evidence="1" id="KW-0472">Membrane</keyword>
<gene>
    <name evidence="2" type="ORF">ACFSM5_12855</name>
</gene>
<keyword evidence="3" id="KW-1185">Reference proteome</keyword>
<evidence type="ECO:0000256" key="1">
    <source>
        <dbReference type="SAM" id="Phobius"/>
    </source>
</evidence>
<feature type="transmembrane region" description="Helical" evidence="1">
    <location>
        <begin position="21"/>
        <end position="42"/>
    </location>
</feature>
<dbReference type="EMBL" id="JBHUIP010000012">
    <property type="protein sequence ID" value="MFD2263783.1"/>
    <property type="molecule type" value="Genomic_DNA"/>
</dbReference>
<dbReference type="Pfam" id="PF04964">
    <property type="entry name" value="Flp_Fap"/>
    <property type="match status" value="1"/>
</dbReference>
<organism evidence="2 3">
    <name type="scientific">Lacibacterium aquatile</name>
    <dbReference type="NCBI Taxonomy" id="1168082"/>
    <lineage>
        <taxon>Bacteria</taxon>
        <taxon>Pseudomonadati</taxon>
        <taxon>Pseudomonadota</taxon>
        <taxon>Alphaproteobacteria</taxon>
        <taxon>Rhodospirillales</taxon>
        <taxon>Rhodospirillaceae</taxon>
    </lineage>
</organism>
<keyword evidence="1" id="KW-0812">Transmembrane</keyword>
<accession>A0ABW5DRM8</accession>
<sequence length="58" mass="6119">MLKLLCTQLRALKQDDDGATAIEYGLIVAGIAVAIIAAVSMVGDQLIETFTRIADGLK</sequence>
<dbReference type="Proteomes" id="UP001597295">
    <property type="component" value="Unassembled WGS sequence"/>
</dbReference>
<protein>
    <submittedName>
        <fullName evidence="2">Flp family type IVb pilin</fullName>
    </submittedName>
</protein>
<evidence type="ECO:0000313" key="2">
    <source>
        <dbReference type="EMBL" id="MFD2263783.1"/>
    </source>
</evidence>
<proteinExistence type="predicted"/>
<name>A0ABW5DRM8_9PROT</name>
<dbReference type="RefSeq" id="WP_379876828.1">
    <property type="nucleotide sequence ID" value="NZ_JBHUIP010000012.1"/>
</dbReference>
<evidence type="ECO:0000313" key="3">
    <source>
        <dbReference type="Proteomes" id="UP001597295"/>
    </source>
</evidence>
<comment type="caution">
    <text evidence="2">The sequence shown here is derived from an EMBL/GenBank/DDBJ whole genome shotgun (WGS) entry which is preliminary data.</text>
</comment>
<dbReference type="InterPro" id="IPR007047">
    <property type="entry name" value="Flp_Fap"/>
</dbReference>
<keyword evidence="1" id="KW-1133">Transmembrane helix</keyword>